<gene>
    <name evidence="2" type="ordered locus">Acin_2055</name>
</gene>
<dbReference type="KEGG" id="ain:Acin_2055"/>
<dbReference type="AlphaFoldDB" id="G4Q505"/>
<dbReference type="GO" id="GO:0003677">
    <property type="term" value="F:DNA binding"/>
    <property type="evidence" value="ECO:0007669"/>
    <property type="project" value="InterPro"/>
</dbReference>
<dbReference type="HOGENOM" id="CLU_3245833_0_0_9"/>
<proteinExistence type="predicted"/>
<name>G4Q505_ACIIR</name>
<accession>G4Q505</accession>
<dbReference type="Pfam" id="PF12728">
    <property type="entry name" value="HTH_17"/>
    <property type="match status" value="1"/>
</dbReference>
<keyword evidence="3" id="KW-1185">Reference proteome</keyword>
<organism evidence="2 3">
    <name type="scientific">Acidaminococcus intestini (strain RyC-MR95)</name>
    <dbReference type="NCBI Taxonomy" id="568816"/>
    <lineage>
        <taxon>Bacteria</taxon>
        <taxon>Bacillati</taxon>
        <taxon>Bacillota</taxon>
        <taxon>Negativicutes</taxon>
        <taxon>Acidaminococcales</taxon>
        <taxon>Acidaminococcaceae</taxon>
        <taxon>Acidaminococcus</taxon>
    </lineage>
</organism>
<dbReference type="NCBIfam" id="TIGR01764">
    <property type="entry name" value="excise"/>
    <property type="match status" value="1"/>
</dbReference>
<dbReference type="eggNOG" id="COG0789">
    <property type="taxonomic scope" value="Bacteria"/>
</dbReference>
<evidence type="ECO:0000259" key="1">
    <source>
        <dbReference type="Pfam" id="PF12728"/>
    </source>
</evidence>
<evidence type="ECO:0000313" key="2">
    <source>
        <dbReference type="EMBL" id="AEQ23260.1"/>
    </source>
</evidence>
<protein>
    <recommendedName>
        <fullName evidence="1">Helix-turn-helix domain-containing protein</fullName>
    </recommendedName>
</protein>
<evidence type="ECO:0000313" key="3">
    <source>
        <dbReference type="Proteomes" id="UP000007093"/>
    </source>
</evidence>
<feature type="domain" description="Helix-turn-helix" evidence="1">
    <location>
        <begin position="8"/>
        <end position="36"/>
    </location>
</feature>
<dbReference type="InterPro" id="IPR010093">
    <property type="entry name" value="SinI_DNA-bd"/>
</dbReference>
<dbReference type="EMBL" id="CP003058">
    <property type="protein sequence ID" value="AEQ23260.1"/>
    <property type="molecule type" value="Genomic_DNA"/>
</dbReference>
<dbReference type="InParanoid" id="G4Q505"/>
<dbReference type="InterPro" id="IPR041657">
    <property type="entry name" value="HTH_17"/>
</dbReference>
<sequence length="42" mass="4918">MTNRSWICSKKDIPAVRVGSQWRFKIEDVDEWTQSGRSNFSA</sequence>
<dbReference type="Proteomes" id="UP000007093">
    <property type="component" value="Chromosome"/>
</dbReference>
<reference evidence="2 3" key="1">
    <citation type="journal article" date="2011" name="J. Bacteriol.">
        <title>Complete genome sequence of Acidaminococcus intestini RYC-MR95, a Gram-negative bacterium from the phylum Firmicutes.</title>
        <authorList>
            <person name="D'Auria G."/>
            <person name="Galan J.C."/>
            <person name="Rodriguez-Alcayna M."/>
            <person name="Moya A."/>
            <person name="Baquero F."/>
            <person name="Latorre A."/>
        </authorList>
    </citation>
    <scope>NUCLEOTIDE SEQUENCE [LARGE SCALE GENOMIC DNA]</scope>
    <source>
        <strain evidence="2 3">RyC-MR95</strain>
    </source>
</reference>